<name>A0A7J6HUN3_CANSA</name>
<comment type="caution">
    <text evidence="1">The sequence shown here is derived from an EMBL/GenBank/DDBJ whole genome shotgun (WGS) entry which is preliminary data.</text>
</comment>
<evidence type="ECO:0000313" key="1">
    <source>
        <dbReference type="EMBL" id="KAF4398922.1"/>
    </source>
</evidence>
<dbReference type="InterPro" id="IPR036691">
    <property type="entry name" value="Endo/exonu/phosph_ase_sf"/>
</dbReference>
<protein>
    <recommendedName>
        <fullName evidence="3">Endonuclease/exonuclease/phosphatase domain-containing protein</fullName>
    </recommendedName>
</protein>
<proteinExistence type="predicted"/>
<accession>A0A7J6HUN3</accession>
<dbReference type="Gene3D" id="3.60.10.10">
    <property type="entry name" value="Endonuclease/exonuclease/phosphatase"/>
    <property type="match status" value="1"/>
</dbReference>
<evidence type="ECO:0000313" key="2">
    <source>
        <dbReference type="Proteomes" id="UP000583929"/>
    </source>
</evidence>
<dbReference type="SUPFAM" id="SSF56219">
    <property type="entry name" value="DNase I-like"/>
    <property type="match status" value="1"/>
</dbReference>
<keyword evidence="2" id="KW-1185">Reference proteome</keyword>
<dbReference type="AlphaFoldDB" id="A0A7J6HUN3"/>
<dbReference type="Proteomes" id="UP000583929">
    <property type="component" value="Unassembled WGS sequence"/>
</dbReference>
<organism evidence="1 2">
    <name type="scientific">Cannabis sativa</name>
    <name type="common">Hemp</name>
    <name type="synonym">Marijuana</name>
    <dbReference type="NCBI Taxonomy" id="3483"/>
    <lineage>
        <taxon>Eukaryota</taxon>
        <taxon>Viridiplantae</taxon>
        <taxon>Streptophyta</taxon>
        <taxon>Embryophyta</taxon>
        <taxon>Tracheophyta</taxon>
        <taxon>Spermatophyta</taxon>
        <taxon>Magnoliopsida</taxon>
        <taxon>eudicotyledons</taxon>
        <taxon>Gunneridae</taxon>
        <taxon>Pentapetalae</taxon>
        <taxon>rosids</taxon>
        <taxon>fabids</taxon>
        <taxon>Rosales</taxon>
        <taxon>Cannabaceae</taxon>
        <taxon>Cannabis</taxon>
    </lineage>
</organism>
<gene>
    <name evidence="1" type="ORF">G4B88_023516</name>
</gene>
<evidence type="ECO:0008006" key="3">
    <source>
        <dbReference type="Google" id="ProtNLM"/>
    </source>
</evidence>
<sequence>MFAVDVCGRSGGVALLWRNKEDVKVLNYATNFVDVEVRPTDVGEWRLTGFYGESKRRGFCLLWNPSAGIKAVKVWPTGFKCLVLDESINAEWNLYAIYGPPYDERMCKFSEDVARYVNDNDKDWAIMGDLNLIHKKEDKSGGRNFAPRDGQIMNEFLFNVGGVDIGFSGCKFTWRNKREV</sequence>
<dbReference type="EMBL" id="JAATIQ010000022">
    <property type="protein sequence ID" value="KAF4398922.1"/>
    <property type="molecule type" value="Genomic_DNA"/>
</dbReference>
<reference evidence="1 2" key="1">
    <citation type="journal article" date="2020" name="bioRxiv">
        <title>Sequence and annotation of 42 cannabis genomes reveals extensive copy number variation in cannabinoid synthesis and pathogen resistance genes.</title>
        <authorList>
            <person name="Mckernan K.J."/>
            <person name="Helbert Y."/>
            <person name="Kane L.T."/>
            <person name="Ebling H."/>
            <person name="Zhang L."/>
            <person name="Liu B."/>
            <person name="Eaton Z."/>
            <person name="Mclaughlin S."/>
            <person name="Kingan S."/>
            <person name="Baybayan P."/>
            <person name="Concepcion G."/>
            <person name="Jordan M."/>
            <person name="Riva A."/>
            <person name="Barbazuk W."/>
            <person name="Harkins T."/>
        </authorList>
    </citation>
    <scope>NUCLEOTIDE SEQUENCE [LARGE SCALE GENOMIC DNA]</scope>
    <source>
        <strain evidence="2">cv. Jamaican Lion 4</strain>
        <tissue evidence="1">Leaf</tissue>
    </source>
</reference>